<organism evidence="3 4">
    <name type="scientific">Agrococcus baldri</name>
    <dbReference type="NCBI Taxonomy" id="153730"/>
    <lineage>
        <taxon>Bacteria</taxon>
        <taxon>Bacillati</taxon>
        <taxon>Actinomycetota</taxon>
        <taxon>Actinomycetes</taxon>
        <taxon>Micrococcales</taxon>
        <taxon>Microbacteriaceae</taxon>
        <taxon>Agrococcus</taxon>
    </lineage>
</organism>
<keyword evidence="2" id="KW-0812">Transmembrane</keyword>
<accession>A0AA87UWZ9</accession>
<feature type="region of interest" description="Disordered" evidence="1">
    <location>
        <begin position="1"/>
        <end position="21"/>
    </location>
</feature>
<protein>
    <recommendedName>
        <fullName evidence="5">DUF4190 domain-containing protein</fullName>
    </recommendedName>
</protein>
<feature type="compositionally biased region" description="Low complexity" evidence="1">
    <location>
        <begin position="1"/>
        <end position="14"/>
    </location>
</feature>
<feature type="transmembrane region" description="Helical" evidence="2">
    <location>
        <begin position="73"/>
        <end position="98"/>
    </location>
</feature>
<gene>
    <name evidence="3" type="ORF">ABA31_12130</name>
</gene>
<dbReference type="Proteomes" id="UP000321749">
    <property type="component" value="Unassembled WGS sequence"/>
</dbReference>
<evidence type="ECO:0000256" key="1">
    <source>
        <dbReference type="SAM" id="MobiDB-lite"/>
    </source>
</evidence>
<comment type="caution">
    <text evidence="3">The sequence shown here is derived from an EMBL/GenBank/DDBJ whole genome shotgun (WGS) entry which is preliminary data.</text>
</comment>
<evidence type="ECO:0000256" key="2">
    <source>
        <dbReference type="SAM" id="Phobius"/>
    </source>
</evidence>
<reference evidence="3 4" key="1">
    <citation type="submission" date="2019-07" db="EMBL/GenBank/DDBJ databases">
        <title>Whole genome shotgun sequence of Agrococcus baldri NBRC 103055.</title>
        <authorList>
            <person name="Hosoyama A."/>
            <person name="Uohara A."/>
            <person name="Ohji S."/>
            <person name="Ichikawa N."/>
        </authorList>
    </citation>
    <scope>NUCLEOTIDE SEQUENCE [LARGE SCALE GENOMIC DNA]</scope>
    <source>
        <strain evidence="3 4">NBRC 103055</strain>
    </source>
</reference>
<name>A0AA87UWZ9_9MICO</name>
<proteinExistence type="predicted"/>
<sequence length="107" mass="10685">MTGTRAAGAQGADTARAEPPRSWSTLTIAALVLSGLGLLFAFASGLGLPLALAGIICGGVAMRRDRAARPWPLVALLAGLLGAVIAATLVVLTAVVWAPLLPGLLFG</sequence>
<keyword evidence="2" id="KW-1133">Transmembrane helix</keyword>
<feature type="transmembrane region" description="Helical" evidence="2">
    <location>
        <begin position="28"/>
        <end position="61"/>
    </location>
</feature>
<evidence type="ECO:0008006" key="5">
    <source>
        <dbReference type="Google" id="ProtNLM"/>
    </source>
</evidence>
<keyword evidence="2" id="KW-0472">Membrane</keyword>
<keyword evidence="4" id="KW-1185">Reference proteome</keyword>
<dbReference type="EMBL" id="BJUU01000005">
    <property type="protein sequence ID" value="GEK79862.1"/>
    <property type="molecule type" value="Genomic_DNA"/>
</dbReference>
<evidence type="ECO:0000313" key="3">
    <source>
        <dbReference type="EMBL" id="GEK79862.1"/>
    </source>
</evidence>
<dbReference type="RefSeq" id="WP_146793624.1">
    <property type="nucleotide sequence ID" value="NZ_BJUU01000005.1"/>
</dbReference>
<dbReference type="AlphaFoldDB" id="A0AA87UWZ9"/>
<evidence type="ECO:0000313" key="4">
    <source>
        <dbReference type="Proteomes" id="UP000321749"/>
    </source>
</evidence>